<gene>
    <name evidence="2" type="ORF">POL68_26490</name>
</gene>
<name>A0ABT5DED5_9BACT</name>
<accession>A0ABT5DED5</accession>
<feature type="compositionally biased region" description="Basic and acidic residues" evidence="1">
    <location>
        <begin position="177"/>
        <end position="189"/>
    </location>
</feature>
<organism evidence="2 3">
    <name type="scientific">Stigmatella ashevillensis</name>
    <dbReference type="NCBI Taxonomy" id="2995309"/>
    <lineage>
        <taxon>Bacteria</taxon>
        <taxon>Pseudomonadati</taxon>
        <taxon>Myxococcota</taxon>
        <taxon>Myxococcia</taxon>
        <taxon>Myxococcales</taxon>
        <taxon>Cystobacterineae</taxon>
        <taxon>Archangiaceae</taxon>
        <taxon>Stigmatella</taxon>
    </lineage>
</organism>
<comment type="caution">
    <text evidence="2">The sequence shown here is derived from an EMBL/GenBank/DDBJ whole genome shotgun (WGS) entry which is preliminary data.</text>
</comment>
<dbReference type="EMBL" id="JAQNDM010000002">
    <property type="protein sequence ID" value="MDC0712045.1"/>
    <property type="molecule type" value="Genomic_DNA"/>
</dbReference>
<feature type="compositionally biased region" description="Low complexity" evidence="1">
    <location>
        <begin position="120"/>
        <end position="147"/>
    </location>
</feature>
<protein>
    <submittedName>
        <fullName evidence="2">Uncharacterized protein</fullName>
    </submittedName>
</protein>
<reference evidence="2 3" key="1">
    <citation type="submission" date="2022-11" db="EMBL/GenBank/DDBJ databases">
        <title>Minimal conservation of predation-associated metabolite biosynthetic gene clusters underscores biosynthetic potential of Myxococcota including descriptions for ten novel species: Archangium lansinium sp. nov., Myxococcus landrumus sp. nov., Nannocystis bai.</title>
        <authorList>
            <person name="Ahearne A."/>
            <person name="Stevens C."/>
            <person name="Dowd S."/>
        </authorList>
    </citation>
    <scope>NUCLEOTIDE SEQUENCE [LARGE SCALE GENOMIC DNA]</scope>
    <source>
        <strain evidence="2 3">NCWAL01</strain>
    </source>
</reference>
<evidence type="ECO:0000313" key="2">
    <source>
        <dbReference type="EMBL" id="MDC0712045.1"/>
    </source>
</evidence>
<proteinExistence type="predicted"/>
<feature type="region of interest" description="Disordered" evidence="1">
    <location>
        <begin position="106"/>
        <end position="201"/>
    </location>
</feature>
<keyword evidence="3" id="KW-1185">Reference proteome</keyword>
<dbReference type="RefSeq" id="WP_272142103.1">
    <property type="nucleotide sequence ID" value="NZ_JAQNDM010000002.1"/>
</dbReference>
<sequence>MSQSNPPSAALPTEPPELVAERDVLLIELEKQARAATGAAQAVLRKLHEVVVHTKPNVPMDLQLYEDAKVAFERFMKEPVLPPPSAILQTIEFLQKRAVAMGWTGQMQLPKGAPPPPPGLIGSLSGSAPAPAPAAKAAPPPSSKANPAGGGKDGFEGSSKPQSVDLRPSDGTPVSVSKDKEDLKSESSTRLKNPGAGNLRG</sequence>
<evidence type="ECO:0000313" key="3">
    <source>
        <dbReference type="Proteomes" id="UP001221838"/>
    </source>
</evidence>
<dbReference type="Proteomes" id="UP001221838">
    <property type="component" value="Unassembled WGS sequence"/>
</dbReference>
<evidence type="ECO:0000256" key="1">
    <source>
        <dbReference type="SAM" id="MobiDB-lite"/>
    </source>
</evidence>